<gene>
    <name evidence="3" type="ORF">ACFS25_27465</name>
</gene>
<dbReference type="Gene3D" id="3.40.1420.30">
    <property type="match status" value="2"/>
</dbReference>
<dbReference type="InterPro" id="IPR021533">
    <property type="entry name" value="PepSY-like"/>
</dbReference>
<feature type="chain" id="PRO_5046126777" evidence="1">
    <location>
        <begin position="21"/>
        <end position="203"/>
    </location>
</feature>
<organism evidence="3 4">
    <name type="scientific">Spirosoma flavum</name>
    <dbReference type="NCBI Taxonomy" id="2048557"/>
    <lineage>
        <taxon>Bacteria</taxon>
        <taxon>Pseudomonadati</taxon>
        <taxon>Bacteroidota</taxon>
        <taxon>Cytophagia</taxon>
        <taxon>Cytophagales</taxon>
        <taxon>Cytophagaceae</taxon>
        <taxon>Spirosoma</taxon>
    </lineage>
</organism>
<evidence type="ECO:0000313" key="4">
    <source>
        <dbReference type="Proteomes" id="UP001597512"/>
    </source>
</evidence>
<keyword evidence="1" id="KW-0732">Signal</keyword>
<proteinExistence type="predicted"/>
<feature type="domain" description="Putative beta-lactamase-inhibitor-like PepSY-like" evidence="2">
    <location>
        <begin position="60"/>
        <end position="122"/>
    </location>
</feature>
<dbReference type="Pfam" id="PF11396">
    <property type="entry name" value="PepSY_like"/>
    <property type="match status" value="2"/>
</dbReference>
<reference evidence="4" key="1">
    <citation type="journal article" date="2019" name="Int. J. Syst. Evol. Microbiol.">
        <title>The Global Catalogue of Microorganisms (GCM) 10K type strain sequencing project: providing services to taxonomists for standard genome sequencing and annotation.</title>
        <authorList>
            <consortium name="The Broad Institute Genomics Platform"/>
            <consortium name="The Broad Institute Genome Sequencing Center for Infectious Disease"/>
            <person name="Wu L."/>
            <person name="Ma J."/>
        </authorList>
    </citation>
    <scope>NUCLEOTIDE SEQUENCE [LARGE SCALE GENOMIC DNA]</scope>
    <source>
        <strain evidence="4">KCTC 52490</strain>
    </source>
</reference>
<dbReference type="Proteomes" id="UP001597512">
    <property type="component" value="Unassembled WGS sequence"/>
</dbReference>
<accession>A0ABW6ASX0</accession>
<evidence type="ECO:0000256" key="1">
    <source>
        <dbReference type="SAM" id="SignalP"/>
    </source>
</evidence>
<protein>
    <submittedName>
        <fullName evidence="3">PepSY-like domain-containing protein</fullName>
    </submittedName>
</protein>
<sequence length="203" mass="20930">MKQYLILALTAFIAIGIVSCNQNSVSPTDSTVASLTSARIAGVTSTTGNNGTLTCGNSETVITADQLPAAVLTYLSTNYAGYALVQAEQGTNLQNSATYYEVKFTLNGTTKVLHFDMTGAVLASSTGGGKGHGGGNGSSTEVVITADKLPAAALTYLTTNYAGYTLVQAEQGTTTAGAVYYEVKFTLNGKTKEIHFDANGALI</sequence>
<dbReference type="PROSITE" id="PS51257">
    <property type="entry name" value="PROKAR_LIPOPROTEIN"/>
    <property type="match status" value="1"/>
</dbReference>
<keyword evidence="4" id="KW-1185">Reference proteome</keyword>
<dbReference type="RefSeq" id="WP_381507726.1">
    <property type="nucleotide sequence ID" value="NZ_JBHUOM010000035.1"/>
</dbReference>
<feature type="domain" description="Putative beta-lactamase-inhibitor-like PepSY-like" evidence="2">
    <location>
        <begin position="142"/>
        <end position="203"/>
    </location>
</feature>
<comment type="caution">
    <text evidence="3">The sequence shown here is derived from an EMBL/GenBank/DDBJ whole genome shotgun (WGS) entry which is preliminary data.</text>
</comment>
<dbReference type="EMBL" id="JBHUOM010000035">
    <property type="protein sequence ID" value="MFD2937542.1"/>
    <property type="molecule type" value="Genomic_DNA"/>
</dbReference>
<name>A0ABW6ASX0_9BACT</name>
<evidence type="ECO:0000259" key="2">
    <source>
        <dbReference type="Pfam" id="PF11396"/>
    </source>
</evidence>
<feature type="signal peptide" evidence="1">
    <location>
        <begin position="1"/>
        <end position="20"/>
    </location>
</feature>
<dbReference type="SUPFAM" id="SSF160574">
    <property type="entry name" value="BT0923-like"/>
    <property type="match status" value="2"/>
</dbReference>
<evidence type="ECO:0000313" key="3">
    <source>
        <dbReference type="EMBL" id="MFD2937542.1"/>
    </source>
</evidence>